<comment type="caution">
    <text evidence="1">The sequence shown here is derived from an EMBL/GenBank/DDBJ whole genome shotgun (WGS) entry which is preliminary data.</text>
</comment>
<evidence type="ECO:0000313" key="1">
    <source>
        <dbReference type="EMBL" id="GAA1622747.1"/>
    </source>
</evidence>
<protein>
    <submittedName>
        <fullName evidence="1">Uncharacterized protein</fullName>
    </submittedName>
</protein>
<sequence>MRPAEGELAGTHGDGMVLSAARCARVRIDDKRYLEPIPEDELHLTKTGAELSAQVSQSEASLEIAGRHPRTAYRLLPMS</sequence>
<dbReference type="Proteomes" id="UP001500064">
    <property type="component" value="Unassembled WGS sequence"/>
</dbReference>
<proteinExistence type="predicted"/>
<keyword evidence="2" id="KW-1185">Reference proteome</keyword>
<gene>
    <name evidence="1" type="ORF">GCM10009733_019240</name>
</gene>
<dbReference type="RefSeq" id="WP_346103238.1">
    <property type="nucleotide sequence ID" value="NZ_BAAAMU010000010.1"/>
</dbReference>
<reference evidence="2" key="1">
    <citation type="journal article" date="2019" name="Int. J. Syst. Evol. Microbiol.">
        <title>The Global Catalogue of Microorganisms (GCM) 10K type strain sequencing project: providing services to taxonomists for standard genome sequencing and annotation.</title>
        <authorList>
            <consortium name="The Broad Institute Genomics Platform"/>
            <consortium name="The Broad Institute Genome Sequencing Center for Infectious Disease"/>
            <person name="Wu L."/>
            <person name="Ma J."/>
        </authorList>
    </citation>
    <scope>NUCLEOTIDE SEQUENCE [LARGE SCALE GENOMIC DNA]</scope>
    <source>
        <strain evidence="2">JCM 13929</strain>
    </source>
</reference>
<organism evidence="1 2">
    <name type="scientific">Nonomuraea maheshkhaliensis</name>
    <dbReference type="NCBI Taxonomy" id="419590"/>
    <lineage>
        <taxon>Bacteria</taxon>
        <taxon>Bacillati</taxon>
        <taxon>Actinomycetota</taxon>
        <taxon>Actinomycetes</taxon>
        <taxon>Streptosporangiales</taxon>
        <taxon>Streptosporangiaceae</taxon>
        <taxon>Nonomuraea</taxon>
    </lineage>
</organism>
<accession>A0ABP4QW57</accession>
<evidence type="ECO:0000313" key="2">
    <source>
        <dbReference type="Proteomes" id="UP001500064"/>
    </source>
</evidence>
<dbReference type="EMBL" id="BAAAMU010000010">
    <property type="protein sequence ID" value="GAA1622747.1"/>
    <property type="molecule type" value="Genomic_DNA"/>
</dbReference>
<name>A0ABP4QW57_9ACTN</name>